<evidence type="ECO:0000259" key="2">
    <source>
        <dbReference type="Pfam" id="PF08532"/>
    </source>
</evidence>
<name>A0A146GFT3_TERSA</name>
<dbReference type="InterPro" id="IPR017853">
    <property type="entry name" value="GH"/>
</dbReference>
<reference evidence="4" key="1">
    <citation type="journal article" date="2017" name="Genome Announc.">
        <title>Draft Genome Sequence of Terrimicrobium sacchariphilum NM-5T, a Facultative Anaerobic Soil Bacterium of the Class Spartobacteria.</title>
        <authorList>
            <person name="Qiu Y.L."/>
            <person name="Tourlousse D.M."/>
            <person name="Matsuura N."/>
            <person name="Ohashi A."/>
            <person name="Sekiguchi Y."/>
        </authorList>
    </citation>
    <scope>NUCLEOTIDE SEQUENCE [LARGE SCALE GENOMIC DNA]</scope>
    <source>
        <strain evidence="4">NM-5</strain>
    </source>
</reference>
<evidence type="ECO:0000313" key="3">
    <source>
        <dbReference type="EMBL" id="GAT35308.1"/>
    </source>
</evidence>
<dbReference type="STRING" id="690879.TSACC_3373"/>
<dbReference type="InterPro" id="IPR029062">
    <property type="entry name" value="Class_I_gatase-like"/>
</dbReference>
<gene>
    <name evidence="3" type="ORF">TSACC_3373</name>
</gene>
<dbReference type="Gene3D" id="3.20.20.80">
    <property type="entry name" value="Glycosidases"/>
    <property type="match status" value="1"/>
</dbReference>
<dbReference type="AlphaFoldDB" id="A0A146GFT3"/>
<dbReference type="InterPro" id="IPR028212">
    <property type="entry name" value="GHL6"/>
</dbReference>
<feature type="domain" description="Beta-galactosidase trimerisation" evidence="2">
    <location>
        <begin position="375"/>
        <end position="490"/>
    </location>
</feature>
<dbReference type="Gene3D" id="3.40.50.880">
    <property type="match status" value="1"/>
</dbReference>
<dbReference type="RefSeq" id="WP_075081131.1">
    <property type="nucleotide sequence ID" value="NZ_BDCO01000003.1"/>
</dbReference>
<dbReference type="EMBL" id="BDCO01000003">
    <property type="protein sequence ID" value="GAT35308.1"/>
    <property type="molecule type" value="Genomic_DNA"/>
</dbReference>
<dbReference type="GO" id="GO:0005975">
    <property type="term" value="P:carbohydrate metabolic process"/>
    <property type="evidence" value="ECO:0007669"/>
    <property type="project" value="InterPro"/>
</dbReference>
<dbReference type="SUPFAM" id="SSF52317">
    <property type="entry name" value="Class I glutamine amidotransferase-like"/>
    <property type="match status" value="1"/>
</dbReference>
<sequence length="721" mass="81623">MKPRRRSGLSDAKKTAKPPVPPLNDWYQRSFRRFLVDIHIPDWDARFLSKLDARKFVDTLAKGGSSSIMVYCNSHVGPTLYPSQLGPVHKALGKKDFVGEVLKHARARDLSVVAYYSAVYNNATFLEHPDWRILPHNGVAAYENNRYGTCCPNSPYRDFAVAQTEELCSCYEFDGIFFDMLFWPFVCYCPHCERRFQEEEGAKLPRVIDWHNPTWMAFQRGRERWMKEFAGMLTDAVRRTRPTTTSTHQLSPVLHDWRMAMPYDLTDVCDYASGDFYGPPAQQSLVCKIFEDLSVRKPFEFMTSRCIDLWDHVTMKPASKMEMQAFLAPAFSAGFMFIDAIDPVGTVNPRVYERIGKIFPKLTPYEKYLGGDLRADVAIYISSESRFNFQANGTPINKLDSRSDNMATSSGMPHLEAAMRAGRSLQEAHIPYAVVTKRHLAKLNDYRVVILPNVLVMSDEEVSAFRDFVAAGGSLYASGYSSLVAENGVQREDFGLADVFGASAIGLMEHSLAFFTPRARTFRAMTAPQDHLIHRSGWITVQNRSAKVLAHLTKPWCPEKDGSALRPSFASIHSTPPGPEPFAPGITLHRFQHGRACYSAGPIEQEDQEVNRRVFASLIRELHGGTIPVEADAPAYVELTVFDKPSEQRMNLSLVSLRQDEEPLPCQGKVRVRLGDKLQPTGLRSLPGRRKYPFRKIPGGIEFAFEDFEVFAMFELEYRTL</sequence>
<organism evidence="3 4">
    <name type="scientific">Terrimicrobium sacchariphilum</name>
    <dbReference type="NCBI Taxonomy" id="690879"/>
    <lineage>
        <taxon>Bacteria</taxon>
        <taxon>Pseudomonadati</taxon>
        <taxon>Verrucomicrobiota</taxon>
        <taxon>Terrimicrobiia</taxon>
        <taxon>Terrimicrobiales</taxon>
        <taxon>Terrimicrobiaceae</taxon>
        <taxon>Terrimicrobium</taxon>
    </lineage>
</organism>
<dbReference type="InParanoid" id="A0A146GFT3"/>
<dbReference type="GO" id="GO:0004565">
    <property type="term" value="F:beta-galactosidase activity"/>
    <property type="evidence" value="ECO:0007669"/>
    <property type="project" value="InterPro"/>
</dbReference>
<keyword evidence="4" id="KW-1185">Reference proteome</keyword>
<evidence type="ECO:0000313" key="4">
    <source>
        <dbReference type="Proteomes" id="UP000076023"/>
    </source>
</evidence>
<proteinExistence type="predicted"/>
<protein>
    <submittedName>
        <fullName evidence="3">Beta-galactosidase trimerisation domain-containing protein</fullName>
    </submittedName>
</protein>
<accession>A0A146GFT3</accession>
<dbReference type="InterPro" id="IPR013738">
    <property type="entry name" value="Beta_galactosidase_Trimer"/>
</dbReference>
<dbReference type="SUPFAM" id="SSF51445">
    <property type="entry name" value="(Trans)glycosidases"/>
    <property type="match status" value="1"/>
</dbReference>
<dbReference type="Pfam" id="PF08532">
    <property type="entry name" value="Glyco_hydro_42M"/>
    <property type="match status" value="1"/>
</dbReference>
<dbReference type="Proteomes" id="UP000076023">
    <property type="component" value="Unassembled WGS sequence"/>
</dbReference>
<dbReference type="Pfam" id="PF14871">
    <property type="entry name" value="GHL6"/>
    <property type="match status" value="1"/>
</dbReference>
<dbReference type="CDD" id="cd03143">
    <property type="entry name" value="A4_beta-galactosidase_middle_domain"/>
    <property type="match status" value="1"/>
</dbReference>
<evidence type="ECO:0000256" key="1">
    <source>
        <dbReference type="SAM" id="MobiDB-lite"/>
    </source>
</evidence>
<comment type="caution">
    <text evidence="3">The sequence shown here is derived from an EMBL/GenBank/DDBJ whole genome shotgun (WGS) entry which is preliminary data.</text>
</comment>
<feature type="region of interest" description="Disordered" evidence="1">
    <location>
        <begin position="1"/>
        <end position="21"/>
    </location>
</feature>